<reference evidence="2" key="1">
    <citation type="journal article" date="2023" name="G3 (Bethesda)">
        <title>A reference genome for the long-term kleptoplast-retaining sea slug Elysia crispata morphotype clarki.</title>
        <authorList>
            <person name="Eastman K.E."/>
            <person name="Pendleton A.L."/>
            <person name="Shaikh M.A."/>
            <person name="Suttiyut T."/>
            <person name="Ogas R."/>
            <person name="Tomko P."/>
            <person name="Gavelis G."/>
            <person name="Widhalm J.R."/>
            <person name="Wisecaver J.H."/>
        </authorList>
    </citation>
    <scope>NUCLEOTIDE SEQUENCE</scope>
    <source>
        <strain evidence="2">ECLA1</strain>
    </source>
</reference>
<feature type="region of interest" description="Disordered" evidence="1">
    <location>
        <begin position="1"/>
        <end position="27"/>
    </location>
</feature>
<dbReference type="EMBL" id="JAWDGP010000361">
    <property type="protein sequence ID" value="KAK3801179.1"/>
    <property type="molecule type" value="Genomic_DNA"/>
</dbReference>
<feature type="compositionally biased region" description="Basic and acidic residues" evidence="1">
    <location>
        <begin position="15"/>
        <end position="27"/>
    </location>
</feature>
<evidence type="ECO:0000313" key="2">
    <source>
        <dbReference type="EMBL" id="KAK3801179.1"/>
    </source>
</evidence>
<keyword evidence="3" id="KW-1185">Reference proteome</keyword>
<evidence type="ECO:0000313" key="3">
    <source>
        <dbReference type="Proteomes" id="UP001283361"/>
    </source>
</evidence>
<sequence length="268" mass="29975">MGMRVTEFGRKRKSEKSGRNEEKEGGRKEDIVYRVRKSWTLSEFKLLQRCEGGGQILEAANTSTDRMMEQEHTQRAVDQPFLLGYLVLSPPTPKVGALPAQDTGLKEVSSTCPPCLMYRSTCCPHCQMMTIYLLAVVGLTSSAQFSTLKFARTTSTAAGDIGQALADETHSTKLLCRVAVVTFCWERVKLGANKYNKNCEWAIPDTSRRTVLHNRASARFELAILVCCVGVTLLGKQSGLTCLKEQKRSLWSQSLHFIHRQLYAVCED</sequence>
<comment type="caution">
    <text evidence="2">The sequence shown here is derived from an EMBL/GenBank/DDBJ whole genome shotgun (WGS) entry which is preliminary data.</text>
</comment>
<dbReference type="AlphaFoldDB" id="A0AAE1EB64"/>
<accession>A0AAE1EB64</accession>
<protein>
    <submittedName>
        <fullName evidence="2">Uncharacterized protein</fullName>
    </submittedName>
</protein>
<name>A0AAE1EB64_9GAST</name>
<gene>
    <name evidence="2" type="ORF">RRG08_028189</name>
</gene>
<evidence type="ECO:0000256" key="1">
    <source>
        <dbReference type="SAM" id="MobiDB-lite"/>
    </source>
</evidence>
<proteinExistence type="predicted"/>
<dbReference type="Proteomes" id="UP001283361">
    <property type="component" value="Unassembled WGS sequence"/>
</dbReference>
<organism evidence="2 3">
    <name type="scientific">Elysia crispata</name>
    <name type="common">lettuce slug</name>
    <dbReference type="NCBI Taxonomy" id="231223"/>
    <lineage>
        <taxon>Eukaryota</taxon>
        <taxon>Metazoa</taxon>
        <taxon>Spiralia</taxon>
        <taxon>Lophotrochozoa</taxon>
        <taxon>Mollusca</taxon>
        <taxon>Gastropoda</taxon>
        <taxon>Heterobranchia</taxon>
        <taxon>Euthyneura</taxon>
        <taxon>Panpulmonata</taxon>
        <taxon>Sacoglossa</taxon>
        <taxon>Placobranchoidea</taxon>
        <taxon>Plakobranchidae</taxon>
        <taxon>Elysia</taxon>
    </lineage>
</organism>